<proteinExistence type="predicted"/>
<name>A0A2A6C8K6_PRIPA</name>
<protein>
    <submittedName>
        <fullName evidence="1">Uncharacterized protein</fullName>
    </submittedName>
</protein>
<evidence type="ECO:0000313" key="2">
    <source>
        <dbReference type="Proteomes" id="UP000005239"/>
    </source>
</evidence>
<accession>A0A8R1YKQ1</accession>
<dbReference type="SUPFAM" id="SSF57302">
    <property type="entry name" value="Snake toxin-like"/>
    <property type="match status" value="1"/>
</dbReference>
<organism evidence="1 2">
    <name type="scientific">Pristionchus pacificus</name>
    <name type="common">Parasitic nematode worm</name>
    <dbReference type="NCBI Taxonomy" id="54126"/>
    <lineage>
        <taxon>Eukaryota</taxon>
        <taxon>Metazoa</taxon>
        <taxon>Ecdysozoa</taxon>
        <taxon>Nematoda</taxon>
        <taxon>Chromadorea</taxon>
        <taxon>Rhabditida</taxon>
        <taxon>Rhabditina</taxon>
        <taxon>Diplogasteromorpha</taxon>
        <taxon>Diplogasteroidea</taxon>
        <taxon>Neodiplogasteridae</taxon>
        <taxon>Pristionchus</taxon>
    </lineage>
</organism>
<dbReference type="AlphaFoldDB" id="A0A2A6C8K6"/>
<gene>
    <name evidence="1" type="primary">WBGene00116100</name>
</gene>
<reference evidence="1" key="2">
    <citation type="submission" date="2022-06" db="UniProtKB">
        <authorList>
            <consortium name="EnsemblMetazoa"/>
        </authorList>
    </citation>
    <scope>IDENTIFICATION</scope>
    <source>
        <strain evidence="1">PS312</strain>
    </source>
</reference>
<evidence type="ECO:0000313" key="1">
    <source>
        <dbReference type="EnsemblMetazoa" id="PPA26546.1"/>
    </source>
</evidence>
<keyword evidence="2" id="KW-1185">Reference proteome</keyword>
<dbReference type="PANTHER" id="PTHR34721">
    <property type="entry name" value="PROTEIN CBG09734"/>
    <property type="match status" value="1"/>
</dbReference>
<dbReference type="PANTHER" id="PTHR34721:SF3">
    <property type="entry name" value="ACTIVIN_RECP DOMAIN-CONTAINING PROTEIN-RELATED"/>
    <property type="match status" value="1"/>
</dbReference>
<sequence length="112" mass="11891">MHGTVLLLLLVPVAIAMRCYVGGGATGSNVYPEVYQQQECADRNEQYCYKRYFTNAGQNTVIKNCGNGFCPREGCNDATGVCCCKGDYCNSVAGSSFITASLAAVAAALLRV</sequence>
<dbReference type="Proteomes" id="UP000005239">
    <property type="component" value="Unassembled WGS sequence"/>
</dbReference>
<dbReference type="EnsemblMetazoa" id="PPA26546.1">
    <property type="protein sequence ID" value="PPA26546.1"/>
    <property type="gene ID" value="WBGene00116100"/>
</dbReference>
<dbReference type="InterPro" id="IPR045860">
    <property type="entry name" value="Snake_toxin-like_sf"/>
</dbReference>
<accession>A0A2A6C8K6</accession>
<reference evidence="2" key="1">
    <citation type="journal article" date="2008" name="Nat. Genet.">
        <title>The Pristionchus pacificus genome provides a unique perspective on nematode lifestyle and parasitism.</title>
        <authorList>
            <person name="Dieterich C."/>
            <person name="Clifton S.W."/>
            <person name="Schuster L.N."/>
            <person name="Chinwalla A."/>
            <person name="Delehaunty K."/>
            <person name="Dinkelacker I."/>
            <person name="Fulton L."/>
            <person name="Fulton R."/>
            <person name="Godfrey J."/>
            <person name="Minx P."/>
            <person name="Mitreva M."/>
            <person name="Roeseler W."/>
            <person name="Tian H."/>
            <person name="Witte H."/>
            <person name="Yang S.P."/>
            <person name="Wilson R.K."/>
            <person name="Sommer R.J."/>
        </authorList>
    </citation>
    <scope>NUCLEOTIDE SEQUENCE [LARGE SCALE GENOMIC DNA]</scope>
    <source>
        <strain evidence="2">PS312</strain>
    </source>
</reference>